<name>A0A2H4P7Z4_9CAUD</name>
<dbReference type="Proteomes" id="UP000241096">
    <property type="component" value="Segment"/>
</dbReference>
<protein>
    <submittedName>
        <fullName evidence="1">Uncharacterized protein</fullName>
    </submittedName>
</protein>
<gene>
    <name evidence="1" type="ORF">CNR37_00088</name>
</gene>
<reference evidence="1 2" key="1">
    <citation type="submission" date="2017-09" db="EMBL/GenBank/DDBJ databases">
        <authorList>
            <person name="Ehlers B."/>
            <person name="Leendertz F.H."/>
        </authorList>
    </citation>
    <scope>NUCLEOTIDE SEQUENCE [LARGE SCALE GENOMIC DNA]</scope>
</reference>
<accession>A0A2H4P7Z4</accession>
<keyword evidence="2" id="KW-1185">Reference proteome</keyword>
<dbReference type="EMBL" id="MG018930">
    <property type="protein sequence ID" value="ATW58295.1"/>
    <property type="molecule type" value="Genomic_DNA"/>
</dbReference>
<evidence type="ECO:0000313" key="1">
    <source>
        <dbReference type="EMBL" id="ATW58295.1"/>
    </source>
</evidence>
<sequence>MLTATSLTHPAMIAKIRLGLRLAALGQGDKMNGHGNRVYIQNAKGNNIMRLNWLGNGKFIVYGAESKDITDMVKEAIQRGCSANRVKPRNI</sequence>
<organism evidence="1 2">
    <name type="scientific">Pseudomonas phage ventosus</name>
    <dbReference type="NCBI Taxonomy" id="2048980"/>
    <lineage>
        <taxon>Viruses</taxon>
        <taxon>Duplodnaviria</taxon>
        <taxon>Heunggongvirae</taxon>
        <taxon>Uroviricota</taxon>
        <taxon>Caudoviricetes</taxon>
        <taxon>Vandenendeviridae</taxon>
        <taxon>Gorskivirinae</taxon>
        <taxon>Ventosusvirus</taxon>
        <taxon>Ventosusvirus ventosus</taxon>
    </lineage>
</organism>
<proteinExistence type="predicted"/>
<evidence type="ECO:0000313" key="2">
    <source>
        <dbReference type="Proteomes" id="UP000241096"/>
    </source>
</evidence>